<dbReference type="Proteomes" id="UP000291106">
    <property type="component" value="Chromosome"/>
</dbReference>
<dbReference type="RefSeq" id="WP_130600695.1">
    <property type="nucleotide sequence ID" value="NZ_CP036200.1"/>
</dbReference>
<dbReference type="InterPro" id="IPR023214">
    <property type="entry name" value="HAD_sf"/>
</dbReference>
<comment type="cofactor">
    <cofactor evidence="1">
        <name>Mg(2+)</name>
        <dbReference type="ChEBI" id="CHEBI:18420"/>
    </cofactor>
</comment>
<gene>
    <name evidence="4" type="ORF">EXU30_13010</name>
</gene>
<evidence type="ECO:0000256" key="2">
    <source>
        <dbReference type="ARBA" id="ARBA00022801"/>
    </source>
</evidence>
<reference evidence="4 5" key="1">
    <citation type="submission" date="2019-02" db="EMBL/GenBank/DDBJ databases">
        <title>Shewanella sp. D4-2 isolated from Dokdo Island.</title>
        <authorList>
            <person name="Baek K."/>
        </authorList>
    </citation>
    <scope>NUCLEOTIDE SEQUENCE [LARGE SCALE GENOMIC DNA]</scope>
    <source>
        <strain evidence="4 5">D4-2</strain>
    </source>
</reference>
<dbReference type="Gene3D" id="3.40.50.1000">
    <property type="entry name" value="HAD superfamily/HAD-like"/>
    <property type="match status" value="1"/>
</dbReference>
<proteinExistence type="predicted"/>
<accession>A0A411PIU7</accession>
<keyword evidence="3" id="KW-0460">Magnesium</keyword>
<dbReference type="PANTHER" id="PTHR46470:SF4">
    <property type="entry name" value="5-AMINO-6-(5-PHOSPHO-D-RIBITYLAMINO)URACIL PHOSPHATASE YIGB"/>
    <property type="match status" value="1"/>
</dbReference>
<dbReference type="Gene3D" id="1.20.120.1600">
    <property type="match status" value="1"/>
</dbReference>
<dbReference type="GO" id="GO:0016787">
    <property type="term" value="F:hydrolase activity"/>
    <property type="evidence" value="ECO:0007669"/>
    <property type="project" value="UniProtKB-KW"/>
</dbReference>
<dbReference type="InterPro" id="IPR051400">
    <property type="entry name" value="HAD-like_hydrolase"/>
</dbReference>
<dbReference type="OrthoDB" id="367448at2"/>
<evidence type="ECO:0000256" key="3">
    <source>
        <dbReference type="ARBA" id="ARBA00022842"/>
    </source>
</evidence>
<protein>
    <submittedName>
        <fullName evidence="4">HAD family hydrolase</fullName>
    </submittedName>
</protein>
<organism evidence="4 5">
    <name type="scientific">Shewanella maritima</name>
    <dbReference type="NCBI Taxonomy" id="2520507"/>
    <lineage>
        <taxon>Bacteria</taxon>
        <taxon>Pseudomonadati</taxon>
        <taxon>Pseudomonadota</taxon>
        <taxon>Gammaproteobacteria</taxon>
        <taxon>Alteromonadales</taxon>
        <taxon>Shewanellaceae</taxon>
        <taxon>Shewanella</taxon>
    </lineage>
</organism>
<dbReference type="Pfam" id="PF00702">
    <property type="entry name" value="Hydrolase"/>
    <property type="match status" value="1"/>
</dbReference>
<dbReference type="GO" id="GO:0009231">
    <property type="term" value="P:riboflavin biosynthetic process"/>
    <property type="evidence" value="ECO:0007669"/>
    <property type="project" value="TreeGrafter"/>
</dbReference>
<dbReference type="NCBIfam" id="TIGR01549">
    <property type="entry name" value="HAD-SF-IA-v1"/>
    <property type="match status" value="1"/>
</dbReference>
<dbReference type="InterPro" id="IPR006439">
    <property type="entry name" value="HAD-SF_hydro_IA"/>
</dbReference>
<keyword evidence="5" id="KW-1185">Reference proteome</keyword>
<evidence type="ECO:0000256" key="1">
    <source>
        <dbReference type="ARBA" id="ARBA00001946"/>
    </source>
</evidence>
<dbReference type="SFLD" id="SFLDS00003">
    <property type="entry name" value="Haloacid_Dehalogenase"/>
    <property type="match status" value="1"/>
</dbReference>
<evidence type="ECO:0000313" key="5">
    <source>
        <dbReference type="Proteomes" id="UP000291106"/>
    </source>
</evidence>
<dbReference type="EMBL" id="CP036200">
    <property type="protein sequence ID" value="QBF83509.1"/>
    <property type="molecule type" value="Genomic_DNA"/>
</dbReference>
<dbReference type="PANTHER" id="PTHR46470">
    <property type="entry name" value="N-ACYLNEURAMINATE-9-PHOSPHATASE"/>
    <property type="match status" value="1"/>
</dbReference>
<evidence type="ECO:0000313" key="4">
    <source>
        <dbReference type="EMBL" id="QBF83509.1"/>
    </source>
</evidence>
<dbReference type="InterPro" id="IPR036412">
    <property type="entry name" value="HAD-like_sf"/>
</dbReference>
<name>A0A411PIU7_9GAMM</name>
<keyword evidence="2 4" id="KW-0378">Hydrolase</keyword>
<dbReference type="SUPFAM" id="SSF56784">
    <property type="entry name" value="HAD-like"/>
    <property type="match status" value="1"/>
</dbReference>
<dbReference type="KEGG" id="smai:EXU30_13010"/>
<sequence>MHFYQALRPFKAISFDLDDTLYNNKPYIIAAESELLSFLQHNYPEVASWEFGDWRALKMKLIALKPELGHDTGAARLATLEAGLRQAGCDEARAIKGAEQGLAHFLIHRSNFSVPETTLELLQMLAQRMPLIGITNGNVDASRIGLDDVLEFVVHSGNGLKMKPCSDMFEYSADRLGIRTSDLLHVGDSYSADVQGARGVNAQAAWLNPAFGRDESTSIGSGLLPTFSFSELQQLESIVR</sequence>
<dbReference type="AlphaFoldDB" id="A0A411PIU7"/>
<dbReference type="SFLD" id="SFLDG01129">
    <property type="entry name" value="C1.5:_HAD__Beta-PGM__Phosphata"/>
    <property type="match status" value="1"/>
</dbReference>